<evidence type="ECO:0000256" key="3">
    <source>
        <dbReference type="ARBA" id="ARBA00006128"/>
    </source>
</evidence>
<evidence type="ECO:0000256" key="4">
    <source>
        <dbReference type="ARBA" id="ARBA00022753"/>
    </source>
</evidence>
<feature type="compositionally biased region" description="Polar residues" evidence="5">
    <location>
        <begin position="185"/>
        <end position="194"/>
    </location>
</feature>
<dbReference type="GO" id="GO:0141039">
    <property type="term" value="F:phosphatidylinositol 3-kinase inhibitor activity"/>
    <property type="evidence" value="ECO:0007669"/>
    <property type="project" value="InterPro"/>
</dbReference>
<evidence type="ECO:0000259" key="6">
    <source>
        <dbReference type="Pfam" id="PF23138"/>
    </source>
</evidence>
<sequence length="212" mass="24625">MSEYVCEQFVRRYLMSHNYTRTWAILDIESSSDNLNGCFQPSKIVECMNRAITTLDHEDLGKIWKGLEDCFLSRLDQLHLAKFESLKGYTYKTLLCEAIKCNEVVSINSFFNNQKIFDLSSPSWAQWLALPFIKEPQKHHFFGRYFTKTWVDVLFTSLSNFLCVLFSSLPILSKLEDQEDIAPTAKTSRTTRPQPTLDDFADLPSARIVKQR</sequence>
<evidence type="ECO:0000256" key="2">
    <source>
        <dbReference type="ARBA" id="ARBA00004603"/>
    </source>
</evidence>
<dbReference type="PANTHER" id="PTHR13083">
    <property type="entry name" value="WD REPEAT-CONTAINING PROTEIN 91"/>
    <property type="match status" value="1"/>
</dbReference>
<proteinExistence type="inferred from homology"/>
<accession>A0A5K3FJS8</accession>
<dbReference type="GO" id="GO:0031902">
    <property type="term" value="C:late endosome membrane"/>
    <property type="evidence" value="ECO:0007669"/>
    <property type="project" value="TreeGrafter"/>
</dbReference>
<dbReference type="PANTHER" id="PTHR13083:SF3">
    <property type="entry name" value="WD REPEAT-CONTAINING PROTEIN 91"/>
    <property type="match status" value="1"/>
</dbReference>
<protein>
    <submittedName>
        <fullName evidence="7">HECT domain-containing protein</fullName>
    </submittedName>
</protein>
<evidence type="ECO:0000313" key="7">
    <source>
        <dbReference type="WBParaSite" id="MCU_009076-RA"/>
    </source>
</evidence>
<feature type="region of interest" description="Disordered" evidence="5">
    <location>
        <begin position="183"/>
        <end position="204"/>
    </location>
</feature>
<dbReference type="GO" id="GO:0051898">
    <property type="term" value="P:negative regulation of phosphatidylinositol 3-kinase/protein kinase B signal transduction"/>
    <property type="evidence" value="ECO:0007669"/>
    <property type="project" value="InterPro"/>
</dbReference>
<dbReference type="Pfam" id="PF23138">
    <property type="entry name" value="CTLH_Armc9"/>
    <property type="match status" value="1"/>
</dbReference>
<feature type="domain" description="ARMC9 CTLH-like" evidence="6">
    <location>
        <begin position="103"/>
        <end position="167"/>
    </location>
</feature>
<dbReference type="GO" id="GO:0031901">
    <property type="term" value="C:early endosome membrane"/>
    <property type="evidence" value="ECO:0007669"/>
    <property type="project" value="TreeGrafter"/>
</dbReference>
<keyword evidence="4" id="KW-0967">Endosome</keyword>
<name>A0A5K3FJS8_MESCO</name>
<comment type="subcellular location">
    <subcellularLocation>
        <location evidence="1">Early endosome</location>
    </subcellularLocation>
    <subcellularLocation>
        <location evidence="2">Late endosome</location>
    </subcellularLocation>
</comment>
<comment type="similarity">
    <text evidence="3">Belongs to the WD repeat WDR91 family.</text>
</comment>
<dbReference type="WBParaSite" id="MCU_009076-RA">
    <property type="protein sequence ID" value="MCU_009076-RA"/>
    <property type="gene ID" value="MCU_009076"/>
</dbReference>
<evidence type="ECO:0000256" key="5">
    <source>
        <dbReference type="SAM" id="MobiDB-lite"/>
    </source>
</evidence>
<dbReference type="InterPro" id="IPR056327">
    <property type="entry name" value="ARMC9_CTLH-like_dom"/>
</dbReference>
<dbReference type="InterPro" id="IPR039724">
    <property type="entry name" value="WDR91"/>
</dbReference>
<dbReference type="GO" id="GO:0045022">
    <property type="term" value="P:early endosome to late endosome transport"/>
    <property type="evidence" value="ECO:0007669"/>
    <property type="project" value="InterPro"/>
</dbReference>
<reference evidence="7" key="1">
    <citation type="submission" date="2019-11" db="UniProtKB">
        <authorList>
            <consortium name="WormBaseParasite"/>
        </authorList>
    </citation>
    <scope>IDENTIFICATION</scope>
</reference>
<dbReference type="AlphaFoldDB" id="A0A5K3FJS8"/>
<organism evidence="7">
    <name type="scientific">Mesocestoides corti</name>
    <name type="common">Flatworm</name>
    <dbReference type="NCBI Taxonomy" id="53468"/>
    <lineage>
        <taxon>Eukaryota</taxon>
        <taxon>Metazoa</taxon>
        <taxon>Spiralia</taxon>
        <taxon>Lophotrochozoa</taxon>
        <taxon>Platyhelminthes</taxon>
        <taxon>Cestoda</taxon>
        <taxon>Eucestoda</taxon>
        <taxon>Cyclophyllidea</taxon>
        <taxon>Mesocestoididae</taxon>
        <taxon>Mesocestoides</taxon>
    </lineage>
</organism>
<evidence type="ECO:0000256" key="1">
    <source>
        <dbReference type="ARBA" id="ARBA00004412"/>
    </source>
</evidence>